<dbReference type="GO" id="GO:0090708">
    <property type="term" value="P:specification of plant organ axis polarity"/>
    <property type="evidence" value="ECO:0007669"/>
    <property type="project" value="UniProtKB-ARBA"/>
</dbReference>
<sequence length="265" mass="29959">MAVYSSGRTKTISPERTKIWVEPKPKPEQKVSVVYYLSRNGQLEHPHYIEVPLSIPQGLYLRDVIARLNSLRGQGMANMYFWSSKRSFKNGFVWQDLSENDFIYPCRGNEYILKGSQILEHSSIFRSYETALSSGAKSSVETSSSSEDSNSPATVKKKNHSWSSFSELNVYKIYKAVRGTDASTQTGDNRTQQRLNGKEVEDSNRNDITELSGEEVNLIGSADIRDQTVGNDRPSRRMKAPTSLIQLITCGSGRYKDCQLIKHKE</sequence>
<gene>
    <name evidence="11" type="ORF">LWI29_005436</name>
</gene>
<evidence type="ECO:0000256" key="2">
    <source>
        <dbReference type="ARBA" id="ARBA00022473"/>
    </source>
</evidence>
<dbReference type="AlphaFoldDB" id="A0AA39STW8"/>
<keyword evidence="3" id="KW-1003">Cell membrane</keyword>
<dbReference type="GO" id="GO:2000067">
    <property type="term" value="P:regulation of root morphogenesis"/>
    <property type="evidence" value="ECO:0007669"/>
    <property type="project" value="UniProtKB-ARBA"/>
</dbReference>
<evidence type="ECO:0000256" key="7">
    <source>
        <dbReference type="ARBA" id="ARBA00024211"/>
    </source>
</evidence>
<accession>A0AA39STW8</accession>
<dbReference type="InterPro" id="IPR010369">
    <property type="entry name" value="SOK"/>
</dbReference>
<organism evidence="11 12">
    <name type="scientific">Acer saccharum</name>
    <name type="common">Sugar maple</name>
    <dbReference type="NCBI Taxonomy" id="4024"/>
    <lineage>
        <taxon>Eukaryota</taxon>
        <taxon>Viridiplantae</taxon>
        <taxon>Streptophyta</taxon>
        <taxon>Embryophyta</taxon>
        <taxon>Tracheophyta</taxon>
        <taxon>Spermatophyta</taxon>
        <taxon>Magnoliopsida</taxon>
        <taxon>eudicotyledons</taxon>
        <taxon>Gunneridae</taxon>
        <taxon>Pentapetalae</taxon>
        <taxon>rosids</taxon>
        <taxon>malvids</taxon>
        <taxon>Sapindales</taxon>
        <taxon>Sapindaceae</taxon>
        <taxon>Hippocastanoideae</taxon>
        <taxon>Acereae</taxon>
        <taxon>Acer</taxon>
    </lineage>
</organism>
<keyword evidence="6" id="KW-0131">Cell cycle</keyword>
<dbReference type="GO" id="GO:0051301">
    <property type="term" value="P:cell division"/>
    <property type="evidence" value="ECO:0007669"/>
    <property type="project" value="UniProtKB-KW"/>
</dbReference>
<comment type="similarity">
    <text evidence="7">Belongs to the SOSEKI family.</text>
</comment>
<evidence type="ECO:0000259" key="10">
    <source>
        <dbReference type="Pfam" id="PF06136"/>
    </source>
</evidence>
<dbReference type="GO" id="GO:0051302">
    <property type="term" value="P:regulation of cell division"/>
    <property type="evidence" value="ECO:0007669"/>
    <property type="project" value="UniProtKB-ARBA"/>
</dbReference>
<evidence type="ECO:0000313" key="11">
    <source>
        <dbReference type="EMBL" id="KAK0595304.1"/>
    </source>
</evidence>
<protein>
    <recommendedName>
        <fullName evidence="10">SOSEKI DIX-like domain-containing protein</fullName>
    </recommendedName>
</protein>
<comment type="caution">
    <text evidence="11">The sequence shown here is derived from an EMBL/GenBank/DDBJ whole genome shotgun (WGS) entry which is preliminary data.</text>
</comment>
<feature type="compositionally biased region" description="Polar residues" evidence="9">
    <location>
        <begin position="181"/>
        <end position="195"/>
    </location>
</feature>
<feature type="domain" description="SOSEKI DIX-like" evidence="10">
    <location>
        <begin position="31"/>
        <end position="119"/>
    </location>
</feature>
<keyword evidence="5" id="KW-0472">Membrane</keyword>
<evidence type="ECO:0000313" key="12">
    <source>
        <dbReference type="Proteomes" id="UP001168877"/>
    </source>
</evidence>
<dbReference type="PIRSF" id="PIRSF031043">
    <property type="entry name" value="UCP031043"/>
    <property type="match status" value="1"/>
</dbReference>
<feature type="region of interest" description="Disordered" evidence="9">
    <location>
        <begin position="181"/>
        <end position="202"/>
    </location>
</feature>
<evidence type="ECO:0000256" key="9">
    <source>
        <dbReference type="SAM" id="MobiDB-lite"/>
    </source>
</evidence>
<dbReference type="GO" id="GO:0005886">
    <property type="term" value="C:plasma membrane"/>
    <property type="evidence" value="ECO:0007669"/>
    <property type="project" value="UniProtKB-SubCell"/>
</dbReference>
<evidence type="ECO:0000256" key="1">
    <source>
        <dbReference type="ARBA" id="ARBA00004413"/>
    </source>
</evidence>
<dbReference type="Proteomes" id="UP001168877">
    <property type="component" value="Unassembled WGS sequence"/>
</dbReference>
<dbReference type="Pfam" id="PF06136">
    <property type="entry name" value="SOK"/>
    <property type="match status" value="1"/>
</dbReference>
<evidence type="ECO:0000256" key="4">
    <source>
        <dbReference type="ARBA" id="ARBA00022618"/>
    </source>
</evidence>
<dbReference type="PANTHER" id="PTHR31083:SF20">
    <property type="entry name" value="AUXIN-RESPONSIVE PROTEIN"/>
    <property type="match status" value="1"/>
</dbReference>
<dbReference type="GO" id="GO:0051258">
    <property type="term" value="P:protein polymerization"/>
    <property type="evidence" value="ECO:0007669"/>
    <property type="project" value="UniProtKB-ARBA"/>
</dbReference>
<feature type="compositionally biased region" description="Low complexity" evidence="9">
    <location>
        <begin position="136"/>
        <end position="151"/>
    </location>
</feature>
<proteinExistence type="inferred from homology"/>
<dbReference type="EMBL" id="JAUESC010000004">
    <property type="protein sequence ID" value="KAK0595304.1"/>
    <property type="molecule type" value="Genomic_DNA"/>
</dbReference>
<comment type="subcellular location">
    <subcellularLocation>
        <location evidence="1">Cell membrane</location>
        <topology evidence="1">Peripheral membrane protein</topology>
        <orientation evidence="1">Cytoplasmic side</orientation>
    </subcellularLocation>
</comment>
<reference evidence="11" key="1">
    <citation type="journal article" date="2022" name="Plant J.">
        <title>Strategies of tolerance reflected in two North American maple genomes.</title>
        <authorList>
            <person name="McEvoy S.L."/>
            <person name="Sezen U.U."/>
            <person name="Trouern-Trend A."/>
            <person name="McMahon S.M."/>
            <person name="Schaberg P.G."/>
            <person name="Yang J."/>
            <person name="Wegrzyn J.L."/>
            <person name="Swenson N.G."/>
        </authorList>
    </citation>
    <scope>NUCLEOTIDE SEQUENCE</scope>
    <source>
        <strain evidence="11">NS2018</strain>
    </source>
</reference>
<reference evidence="11" key="2">
    <citation type="submission" date="2023-06" db="EMBL/GenBank/DDBJ databases">
        <authorList>
            <person name="Swenson N.G."/>
            <person name="Wegrzyn J.L."/>
            <person name="Mcevoy S.L."/>
        </authorList>
    </citation>
    <scope>NUCLEOTIDE SEQUENCE</scope>
    <source>
        <strain evidence="11">NS2018</strain>
        <tissue evidence="11">Leaf</tissue>
    </source>
</reference>
<keyword evidence="12" id="KW-1185">Reference proteome</keyword>
<evidence type="ECO:0000256" key="6">
    <source>
        <dbReference type="ARBA" id="ARBA00023306"/>
    </source>
</evidence>
<evidence type="ECO:0000256" key="3">
    <source>
        <dbReference type="ARBA" id="ARBA00022475"/>
    </source>
</evidence>
<keyword evidence="2" id="KW-0217">Developmental protein</keyword>
<evidence type="ECO:0000256" key="5">
    <source>
        <dbReference type="ARBA" id="ARBA00023136"/>
    </source>
</evidence>
<name>A0AA39STW8_ACESA</name>
<comment type="subunit">
    <text evidence="8">Homodimer. Forms long polymer filaments with other SOKs proteins polymers (e.g. SOK1, SOK2, SOK3 and SOK4) crucial for polar localization and biological activity. Binds to ANGUSTIFOLIA (AN).</text>
</comment>
<keyword evidence="4" id="KW-0132">Cell division</keyword>
<feature type="region of interest" description="Disordered" evidence="9">
    <location>
        <begin position="136"/>
        <end position="158"/>
    </location>
</feature>
<dbReference type="InterPro" id="IPR048351">
    <property type="entry name" value="SOK_DIX"/>
</dbReference>
<dbReference type="PANTHER" id="PTHR31083">
    <property type="entry name" value="UPSTREAM OF FLC PROTEIN (DUF966)"/>
    <property type="match status" value="1"/>
</dbReference>
<dbReference type="InterPro" id="IPR021182">
    <property type="entry name" value="SOK_magnoliopsida"/>
</dbReference>
<evidence type="ECO:0000256" key="8">
    <source>
        <dbReference type="ARBA" id="ARBA00046534"/>
    </source>
</evidence>